<dbReference type="AlphaFoldDB" id="A0A143Y850"/>
<dbReference type="OrthoDB" id="45037at2"/>
<evidence type="ECO:0000313" key="8">
    <source>
        <dbReference type="Proteomes" id="UP000242754"/>
    </source>
</evidence>
<dbReference type="PANTHER" id="PTHR47089:SF1">
    <property type="entry name" value="GUANOSINE ABC TRANSPORTER PERMEASE PROTEIN NUPP"/>
    <property type="match status" value="1"/>
</dbReference>
<feature type="transmembrane region" description="Helical" evidence="6">
    <location>
        <begin position="195"/>
        <end position="213"/>
    </location>
</feature>
<dbReference type="Pfam" id="PF02653">
    <property type="entry name" value="BPD_transp_2"/>
    <property type="match status" value="1"/>
</dbReference>
<feature type="transmembrane region" description="Helical" evidence="6">
    <location>
        <begin position="284"/>
        <end position="303"/>
    </location>
</feature>
<dbReference type="EMBL" id="FJNE01000001">
    <property type="protein sequence ID" value="CZQ83263.1"/>
    <property type="molecule type" value="Genomic_DNA"/>
</dbReference>
<dbReference type="PANTHER" id="PTHR47089">
    <property type="entry name" value="ABC TRANSPORTER, PERMEASE PROTEIN"/>
    <property type="match status" value="1"/>
</dbReference>
<sequence length="357" mass="37869">MSNQQGDSRIQSILIPLFSVLLGLLIGAIVMWSFGYDAVAGYSAMLKGAFGSPFYIGELLREATPLILVALGFAVANTAGFFNIGVAGQTLFGWLASISMAQFFPDLPKFVLLPLCILAGVVAGALWAGIAGVLRAYFNTSEVIVTIMLNHTALYINNHIVRNVLTDSGDATARITENASLRIPFLSELTRNSTLHAGIFIALFMIFVVWILMKKTTYGFEFRSVGLNPDAADYAGMNAKKNIILAMLISGGLAGLGGAMEGLGNFQNMFVQGAMPAVGFDGMAVALLGSGSPLGILFASLLFSTLKIGGTSMPLMSGVPVEIVDIVIASIIFFVGASYIIRLLLTKISKMNKKEAV</sequence>
<feature type="transmembrane region" description="Helical" evidence="6">
    <location>
        <begin position="12"/>
        <end position="34"/>
    </location>
</feature>
<dbReference type="Proteomes" id="UP000242754">
    <property type="component" value="Unassembled WGS sequence"/>
</dbReference>
<keyword evidence="3 6" id="KW-0812">Transmembrane</keyword>
<feature type="transmembrane region" description="Helical" evidence="6">
    <location>
        <begin position="110"/>
        <end position="138"/>
    </location>
</feature>
<evidence type="ECO:0000256" key="3">
    <source>
        <dbReference type="ARBA" id="ARBA00022692"/>
    </source>
</evidence>
<proteinExistence type="predicted"/>
<evidence type="ECO:0000256" key="2">
    <source>
        <dbReference type="ARBA" id="ARBA00022475"/>
    </source>
</evidence>
<evidence type="ECO:0000256" key="4">
    <source>
        <dbReference type="ARBA" id="ARBA00022989"/>
    </source>
</evidence>
<organism evidence="7 8">
    <name type="scientific">Trichococcus palustris</name>
    <dbReference type="NCBI Taxonomy" id="140314"/>
    <lineage>
        <taxon>Bacteria</taxon>
        <taxon>Bacillati</taxon>
        <taxon>Bacillota</taxon>
        <taxon>Bacilli</taxon>
        <taxon>Lactobacillales</taxon>
        <taxon>Carnobacteriaceae</taxon>
        <taxon>Trichococcus</taxon>
    </lineage>
</organism>
<gene>
    <name evidence="7" type="ORF">Tpal_422</name>
</gene>
<dbReference type="RefSeq" id="WP_087030680.1">
    <property type="nucleotide sequence ID" value="NZ_FJNE01000001.1"/>
</dbReference>
<feature type="transmembrane region" description="Helical" evidence="6">
    <location>
        <begin position="54"/>
        <end position="74"/>
    </location>
</feature>
<feature type="transmembrane region" description="Helical" evidence="6">
    <location>
        <begin position="81"/>
        <end position="104"/>
    </location>
</feature>
<keyword evidence="8" id="KW-1185">Reference proteome</keyword>
<dbReference type="InterPro" id="IPR001851">
    <property type="entry name" value="ABC_transp_permease"/>
</dbReference>
<keyword evidence="4 6" id="KW-1133">Transmembrane helix</keyword>
<dbReference type="GO" id="GO:0022857">
    <property type="term" value="F:transmembrane transporter activity"/>
    <property type="evidence" value="ECO:0007669"/>
    <property type="project" value="InterPro"/>
</dbReference>
<protein>
    <submittedName>
        <fullName evidence="7">Abc transporter permease</fullName>
    </submittedName>
</protein>
<dbReference type="STRING" id="140314.SAMN04488076_103131"/>
<reference evidence="7 8" key="1">
    <citation type="submission" date="2016-02" db="EMBL/GenBank/DDBJ databases">
        <authorList>
            <person name="Wen L."/>
            <person name="He K."/>
            <person name="Yang H."/>
        </authorList>
    </citation>
    <scope>NUCLEOTIDE SEQUENCE [LARGE SCALE GENOMIC DNA]</scope>
    <source>
        <strain evidence="7">Trichococcus palustris</strain>
    </source>
</reference>
<keyword evidence="2" id="KW-1003">Cell membrane</keyword>
<feature type="transmembrane region" description="Helical" evidence="6">
    <location>
        <begin position="243"/>
        <end position="263"/>
    </location>
</feature>
<comment type="subcellular location">
    <subcellularLocation>
        <location evidence="1">Cell membrane</location>
        <topology evidence="1">Multi-pass membrane protein</topology>
    </subcellularLocation>
</comment>
<feature type="transmembrane region" description="Helical" evidence="6">
    <location>
        <begin position="323"/>
        <end position="345"/>
    </location>
</feature>
<evidence type="ECO:0000256" key="1">
    <source>
        <dbReference type="ARBA" id="ARBA00004651"/>
    </source>
</evidence>
<evidence type="ECO:0000256" key="6">
    <source>
        <dbReference type="SAM" id="Phobius"/>
    </source>
</evidence>
<keyword evidence="5 6" id="KW-0472">Membrane</keyword>
<dbReference type="CDD" id="cd06580">
    <property type="entry name" value="TM_PBP1_transp_TpRbsC_like"/>
    <property type="match status" value="1"/>
</dbReference>
<evidence type="ECO:0000256" key="5">
    <source>
        <dbReference type="ARBA" id="ARBA00023136"/>
    </source>
</evidence>
<evidence type="ECO:0000313" key="7">
    <source>
        <dbReference type="EMBL" id="CZQ83263.1"/>
    </source>
</evidence>
<name>A0A143Y850_9LACT</name>
<accession>A0A143Y850</accession>
<dbReference type="GO" id="GO:0005886">
    <property type="term" value="C:plasma membrane"/>
    <property type="evidence" value="ECO:0007669"/>
    <property type="project" value="UniProtKB-SubCell"/>
</dbReference>